<name>A0A0G1P115_9BACT</name>
<dbReference type="EMBL" id="LCMA01000010">
    <property type="protein sequence ID" value="KKU26307.1"/>
    <property type="molecule type" value="Genomic_DNA"/>
</dbReference>
<reference evidence="3 4" key="1">
    <citation type="journal article" date="2015" name="Nature">
        <title>rRNA introns, odd ribosomes, and small enigmatic genomes across a large radiation of phyla.</title>
        <authorList>
            <person name="Brown C.T."/>
            <person name="Hug L.A."/>
            <person name="Thomas B.C."/>
            <person name="Sharon I."/>
            <person name="Castelle C.J."/>
            <person name="Singh A."/>
            <person name="Wilkins M.J."/>
            <person name="Williams K.H."/>
            <person name="Banfield J.F."/>
        </authorList>
    </citation>
    <scope>NUCLEOTIDE SEQUENCE [LARGE SCALE GENOMIC DNA]</scope>
</reference>
<evidence type="ECO:0000313" key="3">
    <source>
        <dbReference type="EMBL" id="KKU26307.1"/>
    </source>
</evidence>
<proteinExistence type="predicted"/>
<comment type="caution">
    <text evidence="3">The sequence shown here is derived from an EMBL/GenBank/DDBJ whole genome shotgun (WGS) entry which is preliminary data.</text>
</comment>
<organism evidence="3 4">
    <name type="scientific">Candidatus Magasanikbacteria bacterium GW2011_GWA2_46_17</name>
    <dbReference type="NCBI Taxonomy" id="1619042"/>
    <lineage>
        <taxon>Bacteria</taxon>
        <taxon>Candidatus Magasanikiibacteriota</taxon>
    </lineage>
</organism>
<feature type="region of interest" description="Disordered" evidence="1">
    <location>
        <begin position="332"/>
        <end position="351"/>
    </location>
</feature>
<evidence type="ECO:0000256" key="2">
    <source>
        <dbReference type="SAM" id="Phobius"/>
    </source>
</evidence>
<evidence type="ECO:0000256" key="1">
    <source>
        <dbReference type="SAM" id="MobiDB-lite"/>
    </source>
</evidence>
<dbReference type="AlphaFoldDB" id="A0A0G1P115"/>
<protein>
    <submittedName>
        <fullName evidence="3">Uncharacterized protein</fullName>
    </submittedName>
</protein>
<keyword evidence="2" id="KW-0472">Membrane</keyword>
<accession>A0A0G1P115</accession>
<feature type="region of interest" description="Disordered" evidence="1">
    <location>
        <begin position="1"/>
        <end position="43"/>
    </location>
</feature>
<evidence type="ECO:0000313" key="4">
    <source>
        <dbReference type="Proteomes" id="UP000034175"/>
    </source>
</evidence>
<keyword evidence="2" id="KW-1133">Transmembrane helix</keyword>
<gene>
    <name evidence="3" type="ORF">UX39_C0010G0019</name>
</gene>
<dbReference type="Proteomes" id="UP000034175">
    <property type="component" value="Unassembled WGS sequence"/>
</dbReference>
<feature type="transmembrane region" description="Helical" evidence="2">
    <location>
        <begin position="49"/>
        <end position="67"/>
    </location>
</feature>
<sequence>MNEFFRPNHPARPRIQETMPEESDGTQNTSETVGKGANEKKRRDKKRGLAKYLVLSAFLHIFGIAGANKDMRQDLEQEAVNTYVKVERGLRRAIGENNPEEYRRAVAEFLKNNDQGDDTNKDSLVVHLGYEQITRGLSKEEVKNAAEAFERIVKYLDNFRDELRKNISKKENADDVDVVDNDKDGADTMLRVFHEMIQRYKGRYVPESALVSDLINKKQGNCDARAILWSYVLAKLYPGMSTKLLWHQNHIEAVVEVNSVWYVLRDTPERVTNEELNGRVIMDQGAFLEVIAGDRKVNARAIPDPDNKPDPNLNLITNSPIAGMLSEATGGAVPSRNYNGSAESKEENAQTPYVPFEATQSERANPEEMDIEIEFIDSPANTHERGVEANTVILKPTEQQIIEAKLTGIFNFNRHGSAKKAKQRFTLDVSVLADVPLFKLSIYGELDVDFAQLRKGIETLKELRLSNASIKNGYLLEKASNLSLFSIRNSEFEDGFGFARNKSFSIFDVENTRNNGYKWDYSPLTKAISIGWLSLYDQHLGDNSFFSVADMVSILIPNLPLDLSFALHMRNPKLKRSDGVRIGVVGVNARDVIGVRLRADPNGILSLDGKRYSVSSL</sequence>
<keyword evidence="2" id="KW-0812">Transmembrane</keyword>